<proteinExistence type="predicted"/>
<dbReference type="AlphaFoldDB" id="A0A0D2JZT6"/>
<dbReference type="PROSITE" id="PS51664">
    <property type="entry name" value="YCAO"/>
    <property type="match status" value="1"/>
</dbReference>
<feature type="domain" description="YcaO" evidence="2">
    <location>
        <begin position="83"/>
        <end position="414"/>
    </location>
</feature>
<dbReference type="PANTHER" id="PTHR37809:SF1">
    <property type="entry name" value="RIBOSOMAL PROTEIN S12 METHYLTHIOTRANSFERASE ACCESSORY FACTOR YCAO"/>
    <property type="match status" value="1"/>
</dbReference>
<dbReference type="Gene3D" id="3.30.1330.230">
    <property type="match status" value="1"/>
</dbReference>
<keyword evidence="1" id="KW-0802">TPR repeat</keyword>
<evidence type="ECO:0000313" key="3">
    <source>
        <dbReference type="EMBL" id="KIX15000.1"/>
    </source>
</evidence>
<dbReference type="PROSITE" id="PS50005">
    <property type="entry name" value="TPR"/>
    <property type="match status" value="2"/>
</dbReference>
<dbReference type="PANTHER" id="PTHR37809">
    <property type="entry name" value="RIBOSOMAL PROTEIN S12 METHYLTHIOTRANSFERASE ACCESSORY FACTOR YCAO"/>
    <property type="match status" value="1"/>
</dbReference>
<dbReference type="InterPro" id="IPR011990">
    <property type="entry name" value="TPR-like_helical_dom_sf"/>
</dbReference>
<dbReference type="OrthoDB" id="5380721at2"/>
<dbReference type="SUPFAM" id="SSF48452">
    <property type="entry name" value="TPR-like"/>
    <property type="match status" value="1"/>
</dbReference>
<protein>
    <recommendedName>
        <fullName evidence="2">YcaO domain-containing protein</fullName>
    </recommendedName>
</protein>
<feature type="repeat" description="TPR" evidence="1">
    <location>
        <begin position="534"/>
        <end position="567"/>
    </location>
</feature>
<feature type="repeat" description="TPR" evidence="1">
    <location>
        <begin position="500"/>
        <end position="533"/>
    </location>
</feature>
<reference evidence="3 4" key="1">
    <citation type="submission" date="2013-11" db="EMBL/GenBank/DDBJ databases">
        <title>Metagenomic analysis of a methanogenic consortium involved in long chain n-alkane degradation.</title>
        <authorList>
            <person name="Davidova I.A."/>
            <person name="Callaghan A.V."/>
            <person name="Wawrik B."/>
            <person name="Pruitt S."/>
            <person name="Marks C."/>
            <person name="Duncan K.E."/>
            <person name="Suflita J.M."/>
        </authorList>
    </citation>
    <scope>NUCLEOTIDE SEQUENCE [LARGE SCALE GENOMIC DNA]</scope>
    <source>
        <strain evidence="3 4">SPR</strain>
    </source>
</reference>
<dbReference type="Pfam" id="PF14559">
    <property type="entry name" value="TPR_19"/>
    <property type="match status" value="1"/>
</dbReference>
<dbReference type="STRING" id="1429043.X474_05915"/>
<dbReference type="EMBL" id="AZAC01000005">
    <property type="protein sequence ID" value="KIX15000.1"/>
    <property type="molecule type" value="Genomic_DNA"/>
</dbReference>
<dbReference type="Pfam" id="PF13181">
    <property type="entry name" value="TPR_8"/>
    <property type="match status" value="1"/>
</dbReference>
<evidence type="ECO:0000256" key="1">
    <source>
        <dbReference type="PROSITE-ProRule" id="PRU00339"/>
    </source>
</evidence>
<dbReference type="Gene3D" id="1.25.40.10">
    <property type="entry name" value="Tetratricopeptide repeat domain"/>
    <property type="match status" value="2"/>
</dbReference>
<name>A0A0D2JZT6_9BACT</name>
<comment type="caution">
    <text evidence="3">The sequence shown here is derived from an EMBL/GenBank/DDBJ whole genome shotgun (WGS) entry which is preliminary data.</text>
</comment>
<keyword evidence="4" id="KW-1185">Reference proteome</keyword>
<dbReference type="Pfam" id="PF02624">
    <property type="entry name" value="YcaO"/>
    <property type="match status" value="1"/>
</dbReference>
<accession>A0A0D2JZT6</accession>
<dbReference type="PATRIC" id="fig|1429043.3.peg.1256"/>
<dbReference type="Gene3D" id="3.30.160.660">
    <property type="match status" value="1"/>
</dbReference>
<dbReference type="InParanoid" id="A0A0D2JZT6"/>
<evidence type="ECO:0000313" key="4">
    <source>
        <dbReference type="Proteomes" id="UP000032233"/>
    </source>
</evidence>
<evidence type="ECO:0000259" key="2">
    <source>
        <dbReference type="PROSITE" id="PS51664"/>
    </source>
</evidence>
<gene>
    <name evidence="3" type="ORF">X474_05915</name>
</gene>
<dbReference type="Proteomes" id="UP000032233">
    <property type="component" value="Unassembled WGS sequence"/>
</dbReference>
<dbReference type="RefSeq" id="WP_082464160.1">
    <property type="nucleotide sequence ID" value="NZ_AZAC01000005.1"/>
</dbReference>
<organism evidence="3 4">
    <name type="scientific">Dethiosulfatarculus sandiegensis</name>
    <dbReference type="NCBI Taxonomy" id="1429043"/>
    <lineage>
        <taxon>Bacteria</taxon>
        <taxon>Pseudomonadati</taxon>
        <taxon>Thermodesulfobacteriota</taxon>
        <taxon>Desulfarculia</taxon>
        <taxon>Desulfarculales</taxon>
        <taxon>Desulfarculaceae</taxon>
        <taxon>Dethiosulfatarculus</taxon>
    </lineage>
</organism>
<dbReference type="InterPro" id="IPR003776">
    <property type="entry name" value="YcaO-like_dom"/>
</dbReference>
<dbReference type="Gene3D" id="3.30.40.250">
    <property type="match status" value="1"/>
</dbReference>
<dbReference type="InterPro" id="IPR019734">
    <property type="entry name" value="TPR_rpt"/>
</dbReference>
<sequence length="582" mass="64169">MIRPPQSSGVVLRPTPKNYYLEQDKIRPPAETVAWVKERFALLGDDVLKKTLRIDTGRLDIPVYISLCGPAALNLTKNAKQMGKGASAVQAEASALMELAERFSFFHFFNHTEFTLARAAEIAEPKMPSRLAAEALYHPNETISQAVDAFEMLPQTWAWARNLTLDREEMIPLGWFYAINEYNGPAAGNCLEEAILQGMCEVVERHVSALVTENRLKTPAIDQSTISDPLAGELLQKFKDAGIKVWLKDFSCGMGIPSVGALCYDPSTFPHKSEIVYTAGTATSPVKALIRALTEVAQLAGDFDKKTSYEVSALPKFTGLEEAQYVMEADRTVSLASLPDISSGDLAEEVKACTASLADSGFPVYSLKMNHPVLDVPVVYNIIPKAHFAKRTVDTNAVFHAAKLASQLFPLDLAEGVLRGLGNLNGAGYYVPFFRAIVLIRRGEPLPALDCLKRALAFNPPDEDKPSIYVQLAVALKDMGQYDKALSALYKAASYPDPHQEVFNLMGFCHFKLNEYEKAIEAFSLAVESDPAVAINYANIGVNLRRLGEDQKALVMFRHALDLDPELDFAQTHYHELTQANF</sequence>
<dbReference type="NCBIfam" id="TIGR00702">
    <property type="entry name" value="YcaO-type kinase domain"/>
    <property type="match status" value="1"/>
</dbReference>
<dbReference type="SMART" id="SM00028">
    <property type="entry name" value="TPR"/>
    <property type="match status" value="4"/>
</dbReference>